<evidence type="ECO:0000256" key="3">
    <source>
        <dbReference type="RuleBase" id="RU000363"/>
    </source>
</evidence>
<dbReference type="PROSITE" id="PS00061">
    <property type="entry name" value="ADH_SHORT"/>
    <property type="match status" value="1"/>
</dbReference>
<dbReference type="InterPro" id="IPR002347">
    <property type="entry name" value="SDR_fam"/>
</dbReference>
<dbReference type="PANTHER" id="PTHR43115:SF4">
    <property type="entry name" value="DEHYDROGENASE_REDUCTASE SDR FAMILY MEMBER 11"/>
    <property type="match status" value="1"/>
</dbReference>
<name>A0ABW3NGM9_9BACI</name>
<organism evidence="5 6">
    <name type="scientific">Oceanobacillus locisalsi</name>
    <dbReference type="NCBI Taxonomy" id="546107"/>
    <lineage>
        <taxon>Bacteria</taxon>
        <taxon>Bacillati</taxon>
        <taxon>Bacillota</taxon>
        <taxon>Bacilli</taxon>
        <taxon>Bacillales</taxon>
        <taxon>Bacillaceae</taxon>
        <taxon>Oceanobacillus</taxon>
    </lineage>
</organism>
<reference evidence="6" key="1">
    <citation type="journal article" date="2019" name="Int. J. Syst. Evol. Microbiol.">
        <title>The Global Catalogue of Microorganisms (GCM) 10K type strain sequencing project: providing services to taxonomists for standard genome sequencing and annotation.</title>
        <authorList>
            <consortium name="The Broad Institute Genomics Platform"/>
            <consortium name="The Broad Institute Genome Sequencing Center for Infectious Disease"/>
            <person name="Wu L."/>
            <person name="Ma J."/>
        </authorList>
    </citation>
    <scope>NUCLEOTIDE SEQUENCE [LARGE SCALE GENOMIC DNA]</scope>
    <source>
        <strain evidence="6">CCUG 56608</strain>
    </source>
</reference>
<comment type="caution">
    <text evidence="5">The sequence shown here is derived from an EMBL/GenBank/DDBJ whole genome shotgun (WGS) entry which is preliminary data.</text>
</comment>
<dbReference type="CDD" id="cd05233">
    <property type="entry name" value="SDR_c"/>
    <property type="match status" value="1"/>
</dbReference>
<dbReference type="EMBL" id="JBHTKK010000015">
    <property type="protein sequence ID" value="MFD1066852.1"/>
    <property type="molecule type" value="Genomic_DNA"/>
</dbReference>
<dbReference type="Proteomes" id="UP001597041">
    <property type="component" value="Unassembled WGS sequence"/>
</dbReference>
<dbReference type="InterPro" id="IPR036291">
    <property type="entry name" value="NAD(P)-bd_dom_sf"/>
</dbReference>
<dbReference type="PANTHER" id="PTHR43115">
    <property type="entry name" value="DEHYDROGENASE/REDUCTASE SDR FAMILY MEMBER 11"/>
    <property type="match status" value="1"/>
</dbReference>
<dbReference type="Gene3D" id="3.40.50.720">
    <property type="entry name" value="NAD(P)-binding Rossmann-like Domain"/>
    <property type="match status" value="1"/>
</dbReference>
<dbReference type="Pfam" id="PF00106">
    <property type="entry name" value="adh_short"/>
    <property type="match status" value="1"/>
</dbReference>
<evidence type="ECO:0000313" key="6">
    <source>
        <dbReference type="Proteomes" id="UP001597041"/>
    </source>
</evidence>
<proteinExistence type="inferred from homology"/>
<sequence length="248" mass="26772">MAIKDKVVVITGASSGIGEATARLLASKGAKLVLGARREEKLQELAESISKDGGEAVYQVTDVTDVEDNKKIVELAKREFGKVDVIFLNAGLMPNSPLSALKSDEWNQMVDVNLKGVLNGIEAVLPEFKEQKSGHVITTSSVAGLKAYPGGAVYGATKWAVRDLMEVLRMESAQEGTNIRTATIYPAAIKSELLETITDEETAKGANDMYDQYEIGPDRVANVVAFAIDQPEDTNVNEFTIGPTIQPW</sequence>
<dbReference type="SUPFAM" id="SSF51735">
    <property type="entry name" value="NAD(P)-binding Rossmann-fold domains"/>
    <property type="match status" value="1"/>
</dbReference>
<evidence type="ECO:0000256" key="1">
    <source>
        <dbReference type="ARBA" id="ARBA00006484"/>
    </source>
</evidence>
<gene>
    <name evidence="5" type="ORF">ACFQ19_12525</name>
</gene>
<dbReference type="RefSeq" id="WP_379592565.1">
    <property type="nucleotide sequence ID" value="NZ_JBHTKK010000015.1"/>
</dbReference>
<dbReference type="InterPro" id="IPR020904">
    <property type="entry name" value="Sc_DH/Rdtase_CS"/>
</dbReference>
<dbReference type="PRINTS" id="PR00080">
    <property type="entry name" value="SDRFAMILY"/>
</dbReference>
<accession>A0ABW3NGM9</accession>
<dbReference type="PRINTS" id="PR00081">
    <property type="entry name" value="GDHRDH"/>
</dbReference>
<dbReference type="EC" id="1.-.-.-" evidence="5"/>
<comment type="similarity">
    <text evidence="1 3">Belongs to the short-chain dehydrogenases/reductases (SDR) family.</text>
</comment>
<dbReference type="InterPro" id="IPR057326">
    <property type="entry name" value="KR_dom"/>
</dbReference>
<evidence type="ECO:0000259" key="4">
    <source>
        <dbReference type="SMART" id="SM00822"/>
    </source>
</evidence>
<evidence type="ECO:0000256" key="2">
    <source>
        <dbReference type="ARBA" id="ARBA00023002"/>
    </source>
</evidence>
<keyword evidence="6" id="KW-1185">Reference proteome</keyword>
<feature type="domain" description="Ketoreductase" evidence="4">
    <location>
        <begin position="6"/>
        <end position="185"/>
    </location>
</feature>
<keyword evidence="2 5" id="KW-0560">Oxidoreductase</keyword>
<dbReference type="GO" id="GO:0016491">
    <property type="term" value="F:oxidoreductase activity"/>
    <property type="evidence" value="ECO:0007669"/>
    <property type="project" value="UniProtKB-KW"/>
</dbReference>
<protein>
    <submittedName>
        <fullName evidence="5">SDR family oxidoreductase</fullName>
        <ecNumber evidence="5">1.-.-.-</ecNumber>
    </submittedName>
</protein>
<dbReference type="SMART" id="SM00822">
    <property type="entry name" value="PKS_KR"/>
    <property type="match status" value="1"/>
</dbReference>
<evidence type="ECO:0000313" key="5">
    <source>
        <dbReference type="EMBL" id="MFD1066852.1"/>
    </source>
</evidence>